<dbReference type="GO" id="GO:0003964">
    <property type="term" value="F:RNA-directed DNA polymerase activity"/>
    <property type="evidence" value="ECO:0007669"/>
    <property type="project" value="UniProtKB-KW"/>
</dbReference>
<dbReference type="Proteomes" id="UP000198211">
    <property type="component" value="Unassembled WGS sequence"/>
</dbReference>
<protein>
    <submittedName>
        <fullName evidence="2">Reverse transcriptase</fullName>
    </submittedName>
</protein>
<dbReference type="Pfam" id="PF07727">
    <property type="entry name" value="RVT_2"/>
    <property type="match status" value="1"/>
</dbReference>
<dbReference type="OrthoDB" id="119838at2759"/>
<dbReference type="CDD" id="cd09272">
    <property type="entry name" value="RNase_HI_RT_Ty1"/>
    <property type="match status" value="1"/>
</dbReference>
<accession>A0A225W203</accession>
<dbReference type="EMBL" id="NBNE01002188">
    <property type="protein sequence ID" value="OWZ11228.1"/>
    <property type="molecule type" value="Genomic_DNA"/>
</dbReference>
<evidence type="ECO:0000313" key="2">
    <source>
        <dbReference type="EMBL" id="OWZ11228.1"/>
    </source>
</evidence>
<keyword evidence="2" id="KW-0548">Nucleotidyltransferase</keyword>
<dbReference type="STRING" id="4795.A0A225W203"/>
<organism evidence="2 3">
    <name type="scientific">Phytophthora megakarya</name>
    <dbReference type="NCBI Taxonomy" id="4795"/>
    <lineage>
        <taxon>Eukaryota</taxon>
        <taxon>Sar</taxon>
        <taxon>Stramenopiles</taxon>
        <taxon>Oomycota</taxon>
        <taxon>Peronosporomycetes</taxon>
        <taxon>Peronosporales</taxon>
        <taxon>Peronosporaceae</taxon>
        <taxon>Phytophthora</taxon>
    </lineage>
</organism>
<keyword evidence="3" id="KW-1185">Reference proteome</keyword>
<dbReference type="AlphaFoldDB" id="A0A225W203"/>
<proteinExistence type="predicted"/>
<feature type="domain" description="Reverse transcriptase Ty1/copia-type" evidence="1">
    <location>
        <begin position="2"/>
        <end position="64"/>
    </location>
</feature>
<keyword evidence="2" id="KW-0808">Transferase</keyword>
<evidence type="ECO:0000313" key="3">
    <source>
        <dbReference type="Proteomes" id="UP000198211"/>
    </source>
</evidence>
<evidence type="ECO:0000259" key="1">
    <source>
        <dbReference type="Pfam" id="PF07727"/>
    </source>
</evidence>
<gene>
    <name evidence="2" type="ORF">PHMEG_00015778</name>
</gene>
<name>A0A225W203_9STRA</name>
<comment type="caution">
    <text evidence="2">The sequence shown here is derived from an EMBL/GenBank/DDBJ whole genome shotgun (WGS) entry which is preliminary data.</text>
</comment>
<dbReference type="InterPro" id="IPR013103">
    <property type="entry name" value="RVT_2"/>
</dbReference>
<sequence length="160" mass="18087">MNSIRVVLSVVVALEYVTERLDADTAFLNSDLKERVYMEVLYGINNTKNMVYRLDKAIYGLKQMKKGMHVYVCLYVDDMIIAEDNQGAIALASNAGYNARTKHVDIKHDFVRENEARDGIEVNYIPTKDPFADMLTMGLGTKRLQCLMNASGIFAKDAQH</sequence>
<keyword evidence="2" id="KW-0695">RNA-directed DNA polymerase</keyword>
<reference evidence="3" key="1">
    <citation type="submission" date="2017-03" db="EMBL/GenBank/DDBJ databases">
        <title>Phytopthora megakarya and P. palmivora, two closely related causual agents of cacao black pod achieved similar genome size and gene model numbers by different mechanisms.</title>
        <authorList>
            <person name="Ali S."/>
            <person name="Shao J."/>
            <person name="Larry D.J."/>
            <person name="Kronmiller B."/>
            <person name="Shen D."/>
            <person name="Strem M.D."/>
            <person name="Melnick R.L."/>
            <person name="Guiltinan M.J."/>
            <person name="Tyler B.M."/>
            <person name="Meinhardt L.W."/>
            <person name="Bailey B.A."/>
        </authorList>
    </citation>
    <scope>NUCLEOTIDE SEQUENCE [LARGE SCALE GENOMIC DNA]</scope>
    <source>
        <strain evidence="3">zdho120</strain>
    </source>
</reference>